<proteinExistence type="inferred from homology"/>
<reference evidence="7 8" key="1">
    <citation type="submission" date="2022-04" db="EMBL/GenBank/DDBJ databases">
        <title>The arsenic-methylating capacity of Chitinophaga filiformis YT5 during chitin decomposition.</title>
        <authorList>
            <person name="Chen G."/>
            <person name="Liang Y."/>
        </authorList>
    </citation>
    <scope>NUCLEOTIDE SEQUENCE [LARGE SCALE GENOMIC DNA]</scope>
    <source>
        <strain evidence="7 8">YT5</strain>
    </source>
</reference>
<evidence type="ECO:0000256" key="3">
    <source>
        <dbReference type="ARBA" id="ARBA00022533"/>
    </source>
</evidence>
<dbReference type="InterPro" id="IPR052182">
    <property type="entry name" value="Glycogen/Maltodextrin_Phosph"/>
</dbReference>
<dbReference type="InterPro" id="IPR011834">
    <property type="entry name" value="Agluc_phsphrylas"/>
</dbReference>
<feature type="domain" description="DUF3417" evidence="6">
    <location>
        <begin position="582"/>
        <end position="678"/>
    </location>
</feature>
<dbReference type="PANTHER" id="PTHR42655">
    <property type="entry name" value="GLYCOGEN PHOSPHORYLASE"/>
    <property type="match status" value="1"/>
</dbReference>
<dbReference type="InterPro" id="IPR008631">
    <property type="entry name" value="Glycogen_synth"/>
</dbReference>
<name>A0ABY4ICF6_CHIFI</name>
<evidence type="ECO:0000256" key="4">
    <source>
        <dbReference type="ARBA" id="ARBA00022676"/>
    </source>
</evidence>
<keyword evidence="3" id="KW-0021">Allosteric enzyme</keyword>
<comment type="similarity">
    <text evidence="2">Belongs to the glycogen phosphorylase family.</text>
</comment>
<dbReference type="Gene3D" id="3.40.50.2000">
    <property type="entry name" value="Glycogen Phosphorylase B"/>
    <property type="match status" value="5"/>
</dbReference>
<dbReference type="Proteomes" id="UP000830198">
    <property type="component" value="Chromosome"/>
</dbReference>
<evidence type="ECO:0000256" key="2">
    <source>
        <dbReference type="ARBA" id="ARBA00006047"/>
    </source>
</evidence>
<dbReference type="InterPro" id="IPR024517">
    <property type="entry name" value="Glycogen_phosphorylase_DUF3417"/>
</dbReference>
<dbReference type="Pfam" id="PF05693">
    <property type="entry name" value="Glycogen_syn"/>
    <property type="match status" value="2"/>
</dbReference>
<dbReference type="SUPFAM" id="SSF53756">
    <property type="entry name" value="UDP-Glycosyltransferase/glycogen phosphorylase"/>
    <property type="match status" value="2"/>
</dbReference>
<keyword evidence="5" id="KW-0808">Transferase</keyword>
<dbReference type="PANTHER" id="PTHR42655:SF1">
    <property type="entry name" value="GLYCOGEN PHOSPHORYLASE"/>
    <property type="match status" value="1"/>
</dbReference>
<dbReference type="Pfam" id="PF11897">
    <property type="entry name" value="DUF3417"/>
    <property type="match status" value="1"/>
</dbReference>
<dbReference type="NCBIfam" id="TIGR02094">
    <property type="entry name" value="more_P_ylases"/>
    <property type="match status" value="1"/>
</dbReference>
<comment type="catalytic activity">
    <reaction evidence="1">
        <text>[(1-&gt;4)-alpha-D-glucosyl](n) + phosphate = [(1-&gt;4)-alpha-D-glucosyl](n-1) + alpha-D-glucose 1-phosphate</text>
        <dbReference type="Rhea" id="RHEA:41732"/>
        <dbReference type="Rhea" id="RHEA-COMP:9584"/>
        <dbReference type="Rhea" id="RHEA-COMP:9586"/>
        <dbReference type="ChEBI" id="CHEBI:15444"/>
        <dbReference type="ChEBI" id="CHEBI:43474"/>
        <dbReference type="ChEBI" id="CHEBI:58601"/>
        <dbReference type="EC" id="2.4.1.1"/>
    </reaction>
</comment>
<keyword evidence="8" id="KW-1185">Reference proteome</keyword>
<organism evidence="7 8">
    <name type="scientific">Chitinophaga filiformis</name>
    <name type="common">Myxococcus filiformis</name>
    <name type="synonym">Flexibacter filiformis</name>
    <dbReference type="NCBI Taxonomy" id="104663"/>
    <lineage>
        <taxon>Bacteria</taxon>
        <taxon>Pseudomonadati</taxon>
        <taxon>Bacteroidota</taxon>
        <taxon>Chitinophagia</taxon>
        <taxon>Chitinophagales</taxon>
        <taxon>Chitinophagaceae</taxon>
        <taxon>Chitinophaga</taxon>
    </lineage>
</organism>
<sequence>MNPAGNAFLSPDYIFEISWEVCNKVGGIHTVLSTKAQLLQEKLKDHYITIGPDLTKTGGQQPAFLEDRSLFPLWQEQAGKEGLRIRTGRWDIPGKPITILVDFSPLYSHKNEIFGDLWNRFRLDSLTGQWDYIDPALFGYAAGQIIACFYKLHLNATDRIIAQFHEWMTGAGILYLEKNVPQVATVFTTHATVLGRTLAGSGQPFYNIADKVDAAAQAGNFQVSAKYSLEKTSATTADCFTCVSETTARECRSFLGKYPDYVTPNGFDTGIVPVNDYEDKRKQARAIVLKVAGAVVKETLPEDSLLIIKSGRYEFHNKGIDVFIDALSLLQQETLPKTVVALLFIPAGHTGPREVLLEHAHPPAAHTPEDNILTHNLYAADKDAIIRRMKERGLNNAPGTKLRVIYAPVYLDGQDGIFNLSYYDMLPAFDLAVFPSYYEPWGYTPMESMAFHIPSLTTSLSGFGIAVKALPENQRNGVSVIDRRDADMQEAPKAIASFVRSFLQLGPAAVADMRNSARALSLHFTWEKLIGRYYEAYNLALHKSRQREGLFRDKQQTLPAEAYAGISAQPLWREINISPSFPPGLEALRQLSRNVWWSWTPAARELFRSIDPVLWYECHEDAIRMLSHLNYEKLDALTGNNDFMQRLHKLDEQFDLYRHQPLEAGPSVAYFCMEYALLSAFRIYSGGLGVLAGDFLKTASDMQVRMIAIGLFYREGYFRQQFSDDGRQVAVAEQLDPSLLPFEEVRDCKGNPAQVSLAFPGRTVYAKAWKVQVGKTSLYLLDTDVPENSTEDRRITSRLYPSEKELRLQQEILLGVGGIKLLQALNLTIDVYHCNEGHAAFLVLERIRQLIYRDHLSFEDAFEIVKASLLFTTHTSVPAAMDTFDETLLRAYFSGLAEGCYIGWQQLMALGKADERDTPGDFSMFRLAARAAQEINAVSRVHQGVSAKLLQPLWTGYQPDELPLRHITNGVHLPTWVAPEWQDLYREYDIDLQSGKGHWERLNEVPETRIWEIRSKLKHAMTERLQQLLQQQQMRHHSAPEQVAALLTALHPQAMYIGMARRFTPYKRTTLLFHDPEQLKKIIGNEQQPVIFIFSGKAHPADMEGVGMLQQVISNAAGATTHTHIIFLEDYDIDIARLLVQGVDLWLNFPVRGKEASGTSGMKALVNGVLNFSTQDGWWAEQYNPESGWALATQSLYPEEDKQYALDAAEVYSMLQHEIIPMYFRRNQQDIPLEWVARIKRAIILSGQPVSMNRMMNEYITCYNKLSERLVSLRENNYTLARELVAWKEKIRKGWDSVEIIAVSPAKSLLAVKTAGEHLEAAVTLNPGILTADDIGVEIIFTARQRNENLMFKHELQLCGQGRNEATYASNIPLLHSGEYTYTFRVFPKNHFLYHRTDMPLVKWT</sequence>
<gene>
    <name evidence="7" type="primary">glgP</name>
    <name evidence="7" type="ORF">MYF79_15660</name>
</gene>
<dbReference type="InterPro" id="IPR000811">
    <property type="entry name" value="Glyco_trans_35"/>
</dbReference>
<evidence type="ECO:0000313" key="8">
    <source>
        <dbReference type="Proteomes" id="UP000830198"/>
    </source>
</evidence>
<evidence type="ECO:0000256" key="1">
    <source>
        <dbReference type="ARBA" id="ARBA00001275"/>
    </source>
</evidence>
<dbReference type="RefSeq" id="WP_247814908.1">
    <property type="nucleotide sequence ID" value="NZ_CP095855.1"/>
</dbReference>
<protein>
    <submittedName>
        <fullName evidence="7">Alpha-glucan family phosphorylase</fullName>
    </submittedName>
</protein>
<keyword evidence="4" id="KW-0328">Glycosyltransferase</keyword>
<dbReference type="EMBL" id="CP095855">
    <property type="protein sequence ID" value="UPK72728.1"/>
    <property type="molecule type" value="Genomic_DNA"/>
</dbReference>
<evidence type="ECO:0000259" key="6">
    <source>
        <dbReference type="Pfam" id="PF11897"/>
    </source>
</evidence>
<dbReference type="Pfam" id="PF00343">
    <property type="entry name" value="Phosphorylase"/>
    <property type="match status" value="1"/>
</dbReference>
<evidence type="ECO:0000313" key="7">
    <source>
        <dbReference type="EMBL" id="UPK72728.1"/>
    </source>
</evidence>
<evidence type="ECO:0000256" key="5">
    <source>
        <dbReference type="ARBA" id="ARBA00022679"/>
    </source>
</evidence>
<accession>A0ABY4ICF6</accession>